<gene>
    <name evidence="1" type="ORF">PPOP_3651</name>
</gene>
<evidence type="ECO:0000313" key="2">
    <source>
        <dbReference type="Proteomes" id="UP000029453"/>
    </source>
</evidence>
<keyword evidence="2" id="KW-1185">Reference proteome</keyword>
<dbReference type="NCBIfam" id="NF047593">
    <property type="entry name" value="IS66_ISAeme5_TnpA"/>
    <property type="match status" value="1"/>
</dbReference>
<feature type="non-terminal residue" evidence="1">
    <location>
        <position position="80"/>
    </location>
</feature>
<dbReference type="EMBL" id="BALG01000400">
    <property type="protein sequence ID" value="GAC44248.1"/>
    <property type="molecule type" value="Genomic_DNA"/>
</dbReference>
<organism evidence="1 2">
    <name type="scientific">Paenibacillus popilliae ATCC 14706</name>
    <dbReference type="NCBI Taxonomy" id="1212764"/>
    <lineage>
        <taxon>Bacteria</taxon>
        <taxon>Bacillati</taxon>
        <taxon>Bacillota</taxon>
        <taxon>Bacilli</taxon>
        <taxon>Bacillales</taxon>
        <taxon>Paenibacillaceae</taxon>
        <taxon>Paenibacillus</taxon>
    </lineage>
</organism>
<sequence>METSLQALWTERITAYQTSGQTMKAWCKEHDLTVHQLKYWLYKAQRQARATSAVTTFRPISVAGQIEATESLQLQVGVAR</sequence>
<evidence type="ECO:0000313" key="1">
    <source>
        <dbReference type="EMBL" id="GAC44248.1"/>
    </source>
</evidence>
<reference evidence="1 2" key="1">
    <citation type="submission" date="2012-10" db="EMBL/GenBank/DDBJ databases">
        <title>Draft Genome Sequence of Paenibacillus popilliae ATCC 14706T.</title>
        <authorList>
            <person name="Iiyama K."/>
            <person name="Mori K."/>
            <person name="Mon H."/>
            <person name="Chieda Y."/>
            <person name="Lee J.M."/>
            <person name="Kusakabe T."/>
            <person name="Tashiro K."/>
            <person name="Asano S."/>
            <person name="Yasunaga-Aoki C."/>
            <person name="Shimizu S."/>
        </authorList>
    </citation>
    <scope>NUCLEOTIDE SEQUENCE [LARGE SCALE GENOMIC DNA]</scope>
    <source>
        <strain evidence="1 2">ATCC 14706</strain>
    </source>
</reference>
<accession>M9M8H2</accession>
<comment type="caution">
    <text evidence="1">The sequence shown here is derived from an EMBL/GenBank/DDBJ whole genome shotgun (WGS) entry which is preliminary data.</text>
</comment>
<dbReference type="RefSeq" id="WP_006288045.1">
    <property type="nucleotide sequence ID" value="NZ_BALG01000400.1"/>
</dbReference>
<dbReference type="AlphaFoldDB" id="M9M8H2"/>
<dbReference type="Proteomes" id="UP000029453">
    <property type="component" value="Unassembled WGS sequence"/>
</dbReference>
<proteinExistence type="predicted"/>
<dbReference type="OrthoDB" id="9808061at2"/>
<name>M9M8H2_PAEPP</name>
<protein>
    <submittedName>
        <fullName evidence="1">Uncharacterized protein</fullName>
    </submittedName>
</protein>